<evidence type="ECO:0000256" key="1">
    <source>
        <dbReference type="ARBA" id="ARBA00009988"/>
    </source>
</evidence>
<comment type="similarity">
    <text evidence="1">Belongs to the protein sulfotransferase family.</text>
</comment>
<dbReference type="PROSITE" id="PS50005">
    <property type="entry name" value="TPR"/>
    <property type="match status" value="1"/>
</dbReference>
<evidence type="ECO:0000313" key="7">
    <source>
        <dbReference type="EMBL" id="EJK46594.1"/>
    </source>
</evidence>
<dbReference type="Pfam" id="PF13469">
    <property type="entry name" value="Sulfotransfer_3"/>
    <property type="match status" value="1"/>
</dbReference>
<protein>
    <recommendedName>
        <fullName evidence="2">protein-tyrosine sulfotransferase</fullName>
        <ecNumber evidence="2">2.8.2.20</ecNumber>
    </recommendedName>
</protein>
<evidence type="ECO:0000256" key="4">
    <source>
        <dbReference type="ARBA" id="ARBA00048460"/>
    </source>
</evidence>
<dbReference type="Proteomes" id="UP000266841">
    <property type="component" value="Unassembled WGS sequence"/>
</dbReference>
<dbReference type="AlphaFoldDB" id="K0R4J2"/>
<accession>K0R4J2</accession>
<dbReference type="EMBL" id="AGNL01047647">
    <property type="protein sequence ID" value="EJK46594.1"/>
    <property type="molecule type" value="Genomic_DNA"/>
</dbReference>
<feature type="compositionally biased region" description="Basic and acidic residues" evidence="6">
    <location>
        <begin position="89"/>
        <end position="101"/>
    </location>
</feature>
<dbReference type="SUPFAM" id="SSF52540">
    <property type="entry name" value="P-loop containing nucleoside triphosphate hydrolases"/>
    <property type="match status" value="1"/>
</dbReference>
<dbReference type="InterPro" id="IPR011990">
    <property type="entry name" value="TPR-like_helical_dom_sf"/>
</dbReference>
<dbReference type="InterPro" id="IPR027417">
    <property type="entry name" value="P-loop_NTPase"/>
</dbReference>
<dbReference type="PANTHER" id="PTHR12788">
    <property type="entry name" value="PROTEIN-TYROSINE SULFOTRANSFERASE 2"/>
    <property type="match status" value="1"/>
</dbReference>
<reference evidence="7 8" key="1">
    <citation type="journal article" date="2012" name="Genome Biol.">
        <title>Genome and low-iron response of an oceanic diatom adapted to chronic iron limitation.</title>
        <authorList>
            <person name="Lommer M."/>
            <person name="Specht M."/>
            <person name="Roy A.S."/>
            <person name="Kraemer L."/>
            <person name="Andreson R."/>
            <person name="Gutowska M.A."/>
            <person name="Wolf J."/>
            <person name="Bergner S.V."/>
            <person name="Schilhabel M.B."/>
            <person name="Klostermeier U.C."/>
            <person name="Beiko R.G."/>
            <person name="Rosenstiel P."/>
            <person name="Hippler M."/>
            <person name="Laroche J."/>
        </authorList>
    </citation>
    <scope>NUCLEOTIDE SEQUENCE [LARGE SCALE GENOMIC DNA]</scope>
    <source>
        <strain evidence="7 8">CCMP1005</strain>
    </source>
</reference>
<dbReference type="OMA" id="SYTECLE"/>
<dbReference type="eggNOG" id="ENOG502S5PI">
    <property type="taxonomic scope" value="Eukaryota"/>
</dbReference>
<keyword evidence="8" id="KW-1185">Reference proteome</keyword>
<proteinExistence type="inferred from homology"/>
<feature type="compositionally biased region" description="Low complexity" evidence="6">
    <location>
        <begin position="49"/>
        <end position="62"/>
    </location>
</feature>
<dbReference type="SUPFAM" id="SSF48452">
    <property type="entry name" value="TPR-like"/>
    <property type="match status" value="1"/>
</dbReference>
<keyword evidence="5" id="KW-0802">TPR repeat</keyword>
<dbReference type="EC" id="2.8.2.20" evidence="2"/>
<dbReference type="Gene3D" id="1.25.40.10">
    <property type="entry name" value="Tetratricopeptide repeat domain"/>
    <property type="match status" value="1"/>
</dbReference>
<evidence type="ECO:0000256" key="3">
    <source>
        <dbReference type="ARBA" id="ARBA00022679"/>
    </source>
</evidence>
<dbReference type="PANTHER" id="PTHR12788:SF10">
    <property type="entry name" value="PROTEIN-TYROSINE SULFOTRANSFERASE"/>
    <property type="match status" value="1"/>
</dbReference>
<evidence type="ECO:0000313" key="8">
    <source>
        <dbReference type="Proteomes" id="UP000266841"/>
    </source>
</evidence>
<dbReference type="InterPro" id="IPR026634">
    <property type="entry name" value="TPST-like"/>
</dbReference>
<evidence type="ECO:0000256" key="2">
    <source>
        <dbReference type="ARBA" id="ARBA00013262"/>
    </source>
</evidence>
<dbReference type="OrthoDB" id="545675at2759"/>
<feature type="region of interest" description="Disordered" evidence="6">
    <location>
        <begin position="49"/>
        <end position="111"/>
    </location>
</feature>
<dbReference type="GO" id="GO:0005794">
    <property type="term" value="C:Golgi apparatus"/>
    <property type="evidence" value="ECO:0007669"/>
    <property type="project" value="TreeGrafter"/>
</dbReference>
<dbReference type="Gene3D" id="3.40.50.300">
    <property type="entry name" value="P-loop containing nucleotide triphosphate hydrolases"/>
    <property type="match status" value="1"/>
</dbReference>
<comment type="caution">
    <text evidence="7">The sequence shown here is derived from an EMBL/GenBank/DDBJ whole genome shotgun (WGS) entry which is preliminary data.</text>
</comment>
<organism evidence="7 8">
    <name type="scientific">Thalassiosira oceanica</name>
    <name type="common">Marine diatom</name>
    <dbReference type="NCBI Taxonomy" id="159749"/>
    <lineage>
        <taxon>Eukaryota</taxon>
        <taxon>Sar</taxon>
        <taxon>Stramenopiles</taxon>
        <taxon>Ochrophyta</taxon>
        <taxon>Bacillariophyta</taxon>
        <taxon>Coscinodiscophyceae</taxon>
        <taxon>Thalassiosirophycidae</taxon>
        <taxon>Thalassiosirales</taxon>
        <taxon>Thalassiosiraceae</taxon>
        <taxon>Thalassiosira</taxon>
    </lineage>
</organism>
<evidence type="ECO:0000256" key="6">
    <source>
        <dbReference type="SAM" id="MobiDB-lite"/>
    </source>
</evidence>
<name>K0R4J2_THAOC</name>
<feature type="repeat" description="TPR" evidence="5">
    <location>
        <begin position="256"/>
        <end position="289"/>
    </location>
</feature>
<evidence type="ECO:0000256" key="5">
    <source>
        <dbReference type="PROSITE-ProRule" id="PRU00339"/>
    </source>
</evidence>
<dbReference type="GO" id="GO:0008476">
    <property type="term" value="F:protein-tyrosine sulfotransferase activity"/>
    <property type="evidence" value="ECO:0007669"/>
    <property type="project" value="UniProtKB-EC"/>
</dbReference>
<sequence>MTSSASSPALRPRPSTWNTFLWTFAYPMAALVLISNWGAIEHNFVPGAAHQSSEPASSSAGSPLHATGTAARVSPEPTVRPTSASSSVKESHAKTPERSERPTAPQTSPEYIAMEKNIKRLRFKYEKSAGTEDEILAGMRFADYLKYRDSKIFDGGTYQMEAISVYRSVVTLLEDQWRAKMSLGDDSREIQSREEKDLSGYSGLNRELFLNYESKSVEGLLCSSLVSLGKVQFMSNMFERAVQSYEECLSFDGNYLDALTYRAQAFLILGKFDEAGRDYTRVLELDTDRVFREPISGLAKVLTAKEDAVPGGWTYLVETIEAELDQQTRAYEKVKAVSADNSDGIKHLADGLKRMHLTLFQYHDVKTKNAAAAWKHLKRGNDYKLAYVAPFNEELEKKRALNVQQVFTPGFFPQGIGSDARTPIFIIGFVRSGSTLLERILDSHPSVVGYGENSIFNGRLDMIRNEIVRASMGGDPKALRATVQALADGVVSEMRDRWETIEANKSELRDDERRSPVRFVDKMLTNYMNVGFIHILFPNALILHVAREPMDTIFSAFKHDFTPGGLDYMSEFNGVARLYHSYRDVMEHWDRVLPGRVTHIRYEDLVTDLPRMAPKIIEAASVDWDPTVLDFHKKKHAVNTMSTAQVRQGVYSHHIKGWKRYEQYLGPLLDLVGDRVNYDLRTTLKGYTPLQKEEL</sequence>
<keyword evidence="3" id="KW-0808">Transferase</keyword>
<gene>
    <name evidence="7" type="ORF">THAOC_34727</name>
</gene>
<dbReference type="SMART" id="SM00028">
    <property type="entry name" value="TPR"/>
    <property type="match status" value="2"/>
</dbReference>
<comment type="catalytic activity">
    <reaction evidence="4">
        <text>L-tyrosyl-[protein] + 3'-phosphoadenylyl sulfate = O-sulfo-L-tyrosine-[protein] + adenosine 3',5'-bisphosphate + H(+)</text>
        <dbReference type="Rhea" id="RHEA:16801"/>
        <dbReference type="Rhea" id="RHEA-COMP:10136"/>
        <dbReference type="Rhea" id="RHEA-COMP:11688"/>
        <dbReference type="ChEBI" id="CHEBI:15378"/>
        <dbReference type="ChEBI" id="CHEBI:46858"/>
        <dbReference type="ChEBI" id="CHEBI:58339"/>
        <dbReference type="ChEBI" id="CHEBI:58343"/>
        <dbReference type="ChEBI" id="CHEBI:65286"/>
        <dbReference type="EC" id="2.8.2.20"/>
    </reaction>
</comment>
<dbReference type="InterPro" id="IPR019734">
    <property type="entry name" value="TPR_rpt"/>
</dbReference>